<name>A0A0A9XEE7_LYGHE</name>
<dbReference type="EMBL" id="GBHO01024527">
    <property type="protein sequence ID" value="JAG19077.1"/>
    <property type="molecule type" value="Transcribed_RNA"/>
</dbReference>
<dbReference type="AlphaFoldDB" id="A0A0A9XEE7"/>
<dbReference type="InterPro" id="IPR017850">
    <property type="entry name" value="Alkaline_phosphatase_core_sf"/>
</dbReference>
<keyword evidence="2" id="KW-0670">Pyruvate</keyword>
<evidence type="ECO:0000256" key="1">
    <source>
        <dbReference type="SAM" id="MobiDB-lite"/>
    </source>
</evidence>
<gene>
    <name evidence="2" type="primary">ppc_1</name>
    <name evidence="2" type="ORF">CM83_7965</name>
</gene>
<dbReference type="InterPro" id="IPR004245">
    <property type="entry name" value="DUF229"/>
</dbReference>
<dbReference type="GO" id="GO:0005615">
    <property type="term" value="C:extracellular space"/>
    <property type="evidence" value="ECO:0007669"/>
    <property type="project" value="TreeGrafter"/>
</dbReference>
<organism evidence="2">
    <name type="scientific">Lygus hesperus</name>
    <name type="common">Western plant bug</name>
    <dbReference type="NCBI Taxonomy" id="30085"/>
    <lineage>
        <taxon>Eukaryota</taxon>
        <taxon>Metazoa</taxon>
        <taxon>Ecdysozoa</taxon>
        <taxon>Arthropoda</taxon>
        <taxon>Hexapoda</taxon>
        <taxon>Insecta</taxon>
        <taxon>Pterygota</taxon>
        <taxon>Neoptera</taxon>
        <taxon>Paraneoptera</taxon>
        <taxon>Hemiptera</taxon>
        <taxon>Heteroptera</taxon>
        <taxon>Panheteroptera</taxon>
        <taxon>Cimicomorpha</taxon>
        <taxon>Miridae</taxon>
        <taxon>Mirini</taxon>
        <taxon>Lygus</taxon>
    </lineage>
</organism>
<feature type="compositionally biased region" description="Low complexity" evidence="1">
    <location>
        <begin position="429"/>
        <end position="441"/>
    </location>
</feature>
<reference evidence="2" key="1">
    <citation type="journal article" date="2014" name="PLoS ONE">
        <title>Transcriptome-Based Identification of ABC Transporters in the Western Tarnished Plant Bug Lygus hesperus.</title>
        <authorList>
            <person name="Hull J.J."/>
            <person name="Chaney K."/>
            <person name="Geib S.M."/>
            <person name="Fabrick J.A."/>
            <person name="Brent C.S."/>
            <person name="Walsh D."/>
            <person name="Lavine L.C."/>
        </authorList>
    </citation>
    <scope>NUCLEOTIDE SEQUENCE</scope>
</reference>
<dbReference type="Gene3D" id="3.40.720.10">
    <property type="entry name" value="Alkaline Phosphatase, subunit A"/>
    <property type="match status" value="1"/>
</dbReference>
<dbReference type="PANTHER" id="PTHR10974">
    <property type="entry name" value="FI08016P-RELATED"/>
    <property type="match status" value="1"/>
</dbReference>
<dbReference type="PANTHER" id="PTHR10974:SF1">
    <property type="entry name" value="FI08016P-RELATED"/>
    <property type="match status" value="1"/>
</dbReference>
<protein>
    <submittedName>
        <fullName evidence="2">Phosphoenolpyruvate carboxylase</fullName>
    </submittedName>
</protein>
<dbReference type="Pfam" id="PF02995">
    <property type="entry name" value="DUF229"/>
    <property type="match status" value="1"/>
</dbReference>
<evidence type="ECO:0000313" key="2">
    <source>
        <dbReference type="EMBL" id="JAG19077.1"/>
    </source>
</evidence>
<proteinExistence type="predicted"/>
<dbReference type="SUPFAM" id="SSF53649">
    <property type="entry name" value="Alkaline phosphatase-like"/>
    <property type="match status" value="1"/>
</dbReference>
<sequence length="501" mass="57293">MVRFENAVRSFVSNMKDRPTFGLFWFNGVSHDYLNLPRIGDTLFRGMLDKLKEEGALKSTVLIGLSDHGIRWGDFRQTFQGFLEERLPLATIVLPESFMAKYPEDVESLTLNSRRLSTPFDIYKTLLDILYKKYQSIPNNYTDEPNRIHFNPHFKERGHGISLFSKIPVNRTCTTAGIPPEWCACSTLQVVPTNITFAKRLARIAVKSINRRLRNATQCELLTLETVNAVWEDIPATLDVQSQYLFSDYVVNFETSPGRGRFEARLRVRGSIDERMKPKSIIRLIGFISRLNMYKKDSYCVGAPLLKLYCYCSPGSKRTTEITEGPSEFLDEVHQHQLSSSLTKPKWPITKNNIESSFSLADLAKVPEDTSKRRKLKKFLTYRTRYEIVKMRRRNRTDENFGSTSPLYEGSESRRQHKIAQKQAREQASTSTIISSTSTSSTRHKQELIDTTNGINEASMLDTEKLDVPAPESNVTPFIGPAYGGEDEKFPLEGLDTNYRS</sequence>
<accession>A0A0A9XEE7</accession>
<feature type="region of interest" description="Disordered" evidence="1">
    <location>
        <begin position="463"/>
        <end position="501"/>
    </location>
</feature>
<feature type="region of interest" description="Disordered" evidence="1">
    <location>
        <begin position="397"/>
        <end position="446"/>
    </location>
</feature>
<reference evidence="2" key="2">
    <citation type="submission" date="2014-07" db="EMBL/GenBank/DDBJ databases">
        <authorList>
            <person name="Hull J."/>
        </authorList>
    </citation>
    <scope>NUCLEOTIDE SEQUENCE</scope>
</reference>